<dbReference type="EMBL" id="CAUJNA010000145">
    <property type="protein sequence ID" value="CAJ1372609.1"/>
    <property type="molecule type" value="Genomic_DNA"/>
</dbReference>
<evidence type="ECO:0000256" key="1">
    <source>
        <dbReference type="SAM" id="MobiDB-lite"/>
    </source>
</evidence>
<protein>
    <submittedName>
        <fullName evidence="2">Uncharacterized protein</fullName>
    </submittedName>
</protein>
<accession>A0AA36HQD4</accession>
<evidence type="ECO:0000313" key="3">
    <source>
        <dbReference type="Proteomes" id="UP001178507"/>
    </source>
</evidence>
<name>A0AA36HQD4_9DINO</name>
<keyword evidence="3" id="KW-1185">Reference proteome</keyword>
<reference evidence="2" key="1">
    <citation type="submission" date="2023-08" db="EMBL/GenBank/DDBJ databases">
        <authorList>
            <person name="Chen Y."/>
            <person name="Shah S."/>
            <person name="Dougan E. K."/>
            <person name="Thang M."/>
            <person name="Chan C."/>
        </authorList>
    </citation>
    <scope>NUCLEOTIDE SEQUENCE</scope>
</reference>
<dbReference type="Proteomes" id="UP001178507">
    <property type="component" value="Unassembled WGS sequence"/>
</dbReference>
<feature type="region of interest" description="Disordered" evidence="1">
    <location>
        <begin position="120"/>
        <end position="143"/>
    </location>
</feature>
<sequence length="143" mass="14522">MVCSDATGVLTVSDAATELGVSGTSRKPGLATQWWAPLLLQAAPLVLPLTASFHCGARGPPAAPAATVACTHGRGACRWKPLTGARPASDRWRKSANATATSAPCRLHVIASWATGASGEHAASAADSDSGAETSWSMLRTEG</sequence>
<dbReference type="AlphaFoldDB" id="A0AA36HQD4"/>
<comment type="caution">
    <text evidence="2">The sequence shown here is derived from an EMBL/GenBank/DDBJ whole genome shotgun (WGS) entry which is preliminary data.</text>
</comment>
<gene>
    <name evidence="2" type="ORF">EVOR1521_LOCUS2648</name>
</gene>
<organism evidence="2 3">
    <name type="scientific">Effrenium voratum</name>
    <dbReference type="NCBI Taxonomy" id="2562239"/>
    <lineage>
        <taxon>Eukaryota</taxon>
        <taxon>Sar</taxon>
        <taxon>Alveolata</taxon>
        <taxon>Dinophyceae</taxon>
        <taxon>Suessiales</taxon>
        <taxon>Symbiodiniaceae</taxon>
        <taxon>Effrenium</taxon>
    </lineage>
</organism>
<proteinExistence type="predicted"/>
<feature type="compositionally biased region" description="Low complexity" evidence="1">
    <location>
        <begin position="120"/>
        <end position="135"/>
    </location>
</feature>
<evidence type="ECO:0000313" key="2">
    <source>
        <dbReference type="EMBL" id="CAJ1372609.1"/>
    </source>
</evidence>